<dbReference type="Proteomes" id="UP001152049">
    <property type="component" value="Unassembled WGS sequence"/>
</dbReference>
<accession>A0A9W8VHP9</accession>
<evidence type="ECO:0000313" key="2">
    <source>
        <dbReference type="Proteomes" id="UP001152049"/>
    </source>
</evidence>
<dbReference type="AlphaFoldDB" id="A0A9W8VHP9"/>
<evidence type="ECO:0000313" key="1">
    <source>
        <dbReference type="EMBL" id="KAJ4266016.1"/>
    </source>
</evidence>
<keyword evidence="2" id="KW-1185">Reference proteome</keyword>
<proteinExistence type="predicted"/>
<dbReference type="EMBL" id="JAOQAZ010000005">
    <property type="protein sequence ID" value="KAJ4266016.1"/>
    <property type="molecule type" value="Genomic_DNA"/>
</dbReference>
<reference evidence="1" key="1">
    <citation type="submission" date="2022-09" db="EMBL/GenBank/DDBJ databases">
        <title>Fusarium specimens isolated from Avocado Roots.</title>
        <authorList>
            <person name="Stajich J."/>
            <person name="Roper C."/>
            <person name="Heimlech-Rivalta G."/>
        </authorList>
    </citation>
    <scope>NUCLEOTIDE SEQUENCE</scope>
    <source>
        <strain evidence="1">CF00136</strain>
    </source>
</reference>
<name>A0A9W8VHP9_9HYPO</name>
<sequence>MQDTNPSATATTTRVAYLRTILDKDHEVDYTECDWLNIRTWLGFWVGQSVPQEPHNYWRRYRSPPPPGLHHHYILGHSTGVDSLMLDWFLHNSQPDSRRLSRTDFEVYLSEAQIADPANRELLQRLEKENVRVKTVESSTPTEFATDDICDSVMLSSSDYVLESRLLRGSLCWTSMHNLHRDSLRHGQPQKYDTEEASQQYYDSRLKNKMGHTSRCCSYPHGKSDAWKRQHERDWKAYKCPSCGKRCKRSKGCKTTGKWWAEDKSIPAWSEGVNTSAPRPPEFENYWRELSAEDVVSYWGPDVMAYYRFRNWKWRSVDTFSGE</sequence>
<protein>
    <submittedName>
        <fullName evidence="1">Uncharacterized protein</fullName>
    </submittedName>
</protein>
<comment type="caution">
    <text evidence="1">The sequence shown here is derived from an EMBL/GenBank/DDBJ whole genome shotgun (WGS) entry which is preliminary data.</text>
</comment>
<organism evidence="1 2">
    <name type="scientific">Fusarium torreyae</name>
    <dbReference type="NCBI Taxonomy" id="1237075"/>
    <lineage>
        <taxon>Eukaryota</taxon>
        <taxon>Fungi</taxon>
        <taxon>Dikarya</taxon>
        <taxon>Ascomycota</taxon>
        <taxon>Pezizomycotina</taxon>
        <taxon>Sordariomycetes</taxon>
        <taxon>Hypocreomycetidae</taxon>
        <taxon>Hypocreales</taxon>
        <taxon>Nectriaceae</taxon>
        <taxon>Fusarium</taxon>
    </lineage>
</organism>
<dbReference type="OrthoDB" id="3778483at2759"/>
<gene>
    <name evidence="1" type="ORF">NW762_003989</name>
</gene>